<accession>A0A9W6EWP2</accession>
<feature type="domain" description="WLM" evidence="2">
    <location>
        <begin position="161"/>
        <end position="369"/>
    </location>
</feature>
<dbReference type="PANTHER" id="PTHR47796:SF1">
    <property type="entry name" value="OS08G0500800 PROTEIN"/>
    <property type="match status" value="1"/>
</dbReference>
<dbReference type="InterPro" id="IPR013536">
    <property type="entry name" value="WLM_dom"/>
</dbReference>
<gene>
    <name evidence="3" type="primary">PLEST000432</name>
    <name evidence="3" type="ORF">PLESTB_000047800</name>
</gene>
<feature type="compositionally biased region" description="Gly residues" evidence="1">
    <location>
        <begin position="447"/>
        <end position="465"/>
    </location>
</feature>
<dbReference type="PROSITE" id="PS51397">
    <property type="entry name" value="WLM"/>
    <property type="match status" value="1"/>
</dbReference>
<proteinExistence type="predicted"/>
<reference evidence="3 4" key="1">
    <citation type="journal article" date="2023" name="Commun. Biol.">
        <title>Reorganization of the ancestral sex-determining regions during the evolution of trioecy in Pleodorina starrii.</title>
        <authorList>
            <person name="Takahashi K."/>
            <person name="Suzuki S."/>
            <person name="Kawai-Toyooka H."/>
            <person name="Yamamoto K."/>
            <person name="Hamaji T."/>
            <person name="Ootsuki R."/>
            <person name="Yamaguchi H."/>
            <person name="Kawachi M."/>
            <person name="Higashiyama T."/>
            <person name="Nozaki H."/>
        </authorList>
    </citation>
    <scope>NUCLEOTIDE SEQUENCE [LARGE SCALE GENOMIC DNA]</scope>
    <source>
        <strain evidence="3 4">NIES-4479</strain>
    </source>
</reference>
<feature type="region of interest" description="Disordered" evidence="1">
    <location>
        <begin position="501"/>
        <end position="590"/>
    </location>
</feature>
<sequence length="783" mass="80654">MNNSAIGVLLSTNISFSCNIHAQRESPSFACEQSDPHQPPMDFEIHLTWRGQTATVLLPVADPTLYELGQRIEEQLGASFETLKLLVPGRKGHIAPARQRLQPASEAGLRNGCKALLLASKAEDVAQVRTARDLPGMRGFEDELRLAARRRRTARLDPQAPRAEYTFGAYEAWQRPGLHPPPGEALKLLYRLASDPGILGVMAAHRYRVGLLSEMPPEGKVGVSPVCVLGVNINAGQEISLRLRTDDLKGFRKYERIRETLIHELAHMEYGDHDNDFKLLNSQLARECAAINARYVSGHTLLAEEGSRLVAKAKATAAARPDGPQSGRVSELDDPSFLDGADGVMAATAQLSGRTLRQLAAAAGGGGPAASGGATGGVAAAAAPPPPAAADAGNATDPADSGGGGSSSDGDVGDEVRQFEHTDAATERAEAAARRLGSLDTERSEGDGGSGDGGWDGGVGAGGGLPSPAAAAAESLQQQAQAPADRAAAVPPWGASALVRSESGRAGQAEASPSSCGAGRVTAASDEPMDIDPRTETPGALSGGTVHGALAHEPPGSAAAEDAEAAPSSAVQTQREQLSPHTQPLPAPAPPLRLRLVLQPPEGLLGVAGGDSGEDGGGAAGGGALDAAQVKLRQAWDALARMAAAVPYQAAAEQHEDAAVPPLTAEDVGTALDTLETLLGNAVHFPTEDRYRQVRLGNGAFRRRVGRLPGGVELLRVAGFVEEGSGAEAVLRLRRNDPGLVWLALSVVREARDQVVAQLAAARAAAAGPASEAAARTGADGAA</sequence>
<keyword evidence="4" id="KW-1185">Reference proteome</keyword>
<dbReference type="Pfam" id="PF08325">
    <property type="entry name" value="WLM"/>
    <property type="match status" value="1"/>
</dbReference>
<dbReference type="SMART" id="SM00580">
    <property type="entry name" value="PUG"/>
    <property type="match status" value="1"/>
</dbReference>
<dbReference type="Proteomes" id="UP001165080">
    <property type="component" value="Unassembled WGS sequence"/>
</dbReference>
<dbReference type="CDD" id="cd10463">
    <property type="entry name" value="PUB_WLM"/>
    <property type="match status" value="1"/>
</dbReference>
<dbReference type="InterPro" id="IPR036339">
    <property type="entry name" value="PUB-like_dom_sf"/>
</dbReference>
<name>A0A9W6EWP2_9CHLO</name>
<evidence type="ECO:0000259" key="2">
    <source>
        <dbReference type="PROSITE" id="PS51397"/>
    </source>
</evidence>
<evidence type="ECO:0000313" key="4">
    <source>
        <dbReference type="Proteomes" id="UP001165080"/>
    </source>
</evidence>
<protein>
    <recommendedName>
        <fullName evidence="2">WLM domain-containing protein</fullName>
    </recommendedName>
</protein>
<evidence type="ECO:0000313" key="3">
    <source>
        <dbReference type="EMBL" id="GLC47997.1"/>
    </source>
</evidence>
<evidence type="ECO:0000256" key="1">
    <source>
        <dbReference type="SAM" id="MobiDB-lite"/>
    </source>
</evidence>
<feature type="compositionally biased region" description="Basic and acidic residues" evidence="1">
    <location>
        <begin position="414"/>
        <end position="433"/>
    </location>
</feature>
<dbReference type="Gene3D" id="3.10.20.90">
    <property type="entry name" value="Phosphatidylinositol 3-kinase Catalytic Subunit, Chain A, domain 1"/>
    <property type="match status" value="1"/>
</dbReference>
<feature type="region of interest" description="Disordered" evidence="1">
    <location>
        <begin position="362"/>
        <end position="489"/>
    </location>
</feature>
<feature type="compositionally biased region" description="Gly residues" evidence="1">
    <location>
        <begin position="363"/>
        <end position="376"/>
    </location>
</feature>
<feature type="compositionally biased region" description="Low complexity" evidence="1">
    <location>
        <begin position="466"/>
        <end position="489"/>
    </location>
</feature>
<dbReference type="EMBL" id="BRXU01000001">
    <property type="protein sequence ID" value="GLC47997.1"/>
    <property type="molecule type" value="Genomic_DNA"/>
</dbReference>
<feature type="region of interest" description="Disordered" evidence="1">
    <location>
        <begin position="315"/>
        <end position="335"/>
    </location>
</feature>
<comment type="caution">
    <text evidence="3">The sequence shown here is derived from an EMBL/GenBank/DDBJ whole genome shotgun (WGS) entry which is preliminary data.</text>
</comment>
<dbReference type="InterPro" id="IPR018997">
    <property type="entry name" value="PUB_domain"/>
</dbReference>
<feature type="compositionally biased region" description="Low complexity" evidence="1">
    <location>
        <begin position="389"/>
        <end position="400"/>
    </location>
</feature>
<dbReference type="PANTHER" id="PTHR47796">
    <property type="entry name" value="ZINC METALLOPROTEINASE-LIKE PROTEIN"/>
    <property type="match status" value="1"/>
</dbReference>
<feature type="compositionally biased region" description="Low complexity" evidence="1">
    <location>
        <begin position="553"/>
        <end position="570"/>
    </location>
</feature>
<dbReference type="Pfam" id="PF09409">
    <property type="entry name" value="PUB"/>
    <property type="match status" value="1"/>
</dbReference>
<dbReference type="Gene3D" id="1.20.58.2190">
    <property type="match status" value="1"/>
</dbReference>
<organism evidence="3 4">
    <name type="scientific">Pleodorina starrii</name>
    <dbReference type="NCBI Taxonomy" id="330485"/>
    <lineage>
        <taxon>Eukaryota</taxon>
        <taxon>Viridiplantae</taxon>
        <taxon>Chlorophyta</taxon>
        <taxon>core chlorophytes</taxon>
        <taxon>Chlorophyceae</taxon>
        <taxon>CS clade</taxon>
        <taxon>Chlamydomonadales</taxon>
        <taxon>Volvocaceae</taxon>
        <taxon>Pleodorina</taxon>
    </lineage>
</organism>
<feature type="compositionally biased region" description="Polar residues" evidence="1">
    <location>
        <begin position="571"/>
        <end position="582"/>
    </location>
</feature>
<dbReference type="AlphaFoldDB" id="A0A9W6EWP2"/>
<dbReference type="SUPFAM" id="SSF143503">
    <property type="entry name" value="PUG domain-like"/>
    <property type="match status" value="1"/>
</dbReference>